<dbReference type="PANTHER" id="PTHR42939:SF1">
    <property type="entry name" value="ABC TRANSPORTER ATP-BINDING PROTEIN ALBC-RELATED"/>
    <property type="match status" value="1"/>
</dbReference>
<keyword evidence="3" id="KW-0067">ATP-binding</keyword>
<dbReference type="PROSITE" id="PS50893">
    <property type="entry name" value="ABC_TRANSPORTER_2"/>
    <property type="match status" value="1"/>
</dbReference>
<dbReference type="PANTHER" id="PTHR42939">
    <property type="entry name" value="ABC TRANSPORTER ATP-BINDING PROTEIN ALBC-RELATED"/>
    <property type="match status" value="1"/>
</dbReference>
<name>A0ABM6RQA6_9FIRM</name>
<dbReference type="InterPro" id="IPR051782">
    <property type="entry name" value="ABC_Transporter_VariousFunc"/>
</dbReference>
<gene>
    <name evidence="5" type="ORF">BXT84_05365</name>
</gene>
<protein>
    <recommendedName>
        <fullName evidence="4">ABC transporter domain-containing protein</fullName>
    </recommendedName>
</protein>
<evidence type="ECO:0000259" key="4">
    <source>
        <dbReference type="PROSITE" id="PS50893"/>
    </source>
</evidence>
<dbReference type="InterPro" id="IPR003439">
    <property type="entry name" value="ABC_transporter-like_ATP-bd"/>
</dbReference>
<keyword evidence="1" id="KW-0813">Transport</keyword>
<keyword evidence="2" id="KW-0547">Nucleotide-binding</keyword>
<sequence>MAKEITGPILRALTLCKTIGAHAVLREVSFSMERGSGLAIMGPNGAGKSTLLKVLSGLWAPSGGELWRFGRRIGDETSSDQRVVLLGHHSFLYPSLTAFENLLFYAHLWGLRKARQRVVEVLRQVDLLWAQNDLLQTFSRGMVQRAALARVLLADAQLLLLDEPYTGLDGAGRQLLDRILGDQKRTGRSFILASHDEDDVMRVADAVALLVGGRMVWWSYTDKLRPEQLQRVCRGDYDKEGA</sequence>
<dbReference type="EMBL" id="CP019454">
    <property type="protein sequence ID" value="AUW93448.1"/>
    <property type="molecule type" value="Genomic_DNA"/>
</dbReference>
<dbReference type="Proteomes" id="UP000325292">
    <property type="component" value="Chromosome"/>
</dbReference>
<dbReference type="SMART" id="SM00382">
    <property type="entry name" value="AAA"/>
    <property type="match status" value="1"/>
</dbReference>
<dbReference type="Gene3D" id="3.40.50.300">
    <property type="entry name" value="P-loop containing nucleotide triphosphate hydrolases"/>
    <property type="match status" value="1"/>
</dbReference>
<evidence type="ECO:0000256" key="1">
    <source>
        <dbReference type="ARBA" id="ARBA00022448"/>
    </source>
</evidence>
<dbReference type="InterPro" id="IPR003593">
    <property type="entry name" value="AAA+_ATPase"/>
</dbReference>
<evidence type="ECO:0000256" key="3">
    <source>
        <dbReference type="ARBA" id="ARBA00022840"/>
    </source>
</evidence>
<evidence type="ECO:0000313" key="5">
    <source>
        <dbReference type="EMBL" id="AUW93448.1"/>
    </source>
</evidence>
<evidence type="ECO:0000256" key="2">
    <source>
        <dbReference type="ARBA" id="ARBA00022741"/>
    </source>
</evidence>
<keyword evidence="6" id="KW-1185">Reference proteome</keyword>
<organism evidence="5 6">
    <name type="scientific">Sulfobacillus thermotolerans</name>
    <dbReference type="NCBI Taxonomy" id="338644"/>
    <lineage>
        <taxon>Bacteria</taxon>
        <taxon>Bacillati</taxon>
        <taxon>Bacillota</taxon>
        <taxon>Clostridia</taxon>
        <taxon>Eubacteriales</taxon>
        <taxon>Clostridiales Family XVII. Incertae Sedis</taxon>
        <taxon>Sulfobacillus</taxon>
    </lineage>
</organism>
<dbReference type="SUPFAM" id="SSF52540">
    <property type="entry name" value="P-loop containing nucleoside triphosphate hydrolases"/>
    <property type="match status" value="1"/>
</dbReference>
<feature type="domain" description="ABC transporter" evidence="4">
    <location>
        <begin position="10"/>
        <end position="237"/>
    </location>
</feature>
<proteinExistence type="predicted"/>
<dbReference type="InterPro" id="IPR027417">
    <property type="entry name" value="P-loop_NTPase"/>
</dbReference>
<dbReference type="Pfam" id="PF00005">
    <property type="entry name" value="ABC_tran"/>
    <property type="match status" value="1"/>
</dbReference>
<reference evidence="5 6" key="1">
    <citation type="journal article" date="2019" name="Sci. Rep.">
        <title>Sulfobacillus thermotolerans: new insights into resistance and metabolic capacities of acidophilic chemolithotrophs.</title>
        <authorList>
            <person name="Panyushkina A.E."/>
            <person name="Babenko V.V."/>
            <person name="Nikitina A.S."/>
            <person name="Selezneva O.V."/>
            <person name="Tsaplina I.A."/>
            <person name="Letarova M.A."/>
            <person name="Kostryukova E.S."/>
            <person name="Letarov A.V."/>
        </authorList>
    </citation>
    <scope>NUCLEOTIDE SEQUENCE [LARGE SCALE GENOMIC DNA]</scope>
    <source>
        <strain evidence="5 6">Kr1</strain>
    </source>
</reference>
<accession>A0ABM6RQA6</accession>
<evidence type="ECO:0000313" key="6">
    <source>
        <dbReference type="Proteomes" id="UP000325292"/>
    </source>
</evidence>